<proteinExistence type="predicted"/>
<evidence type="ECO:0000313" key="3">
    <source>
        <dbReference type="Proteomes" id="UP001597353"/>
    </source>
</evidence>
<accession>A0ABW4S2E5</accession>
<gene>
    <name evidence="2" type="ORF">ACFSGJ_06080</name>
</gene>
<evidence type="ECO:0000313" key="2">
    <source>
        <dbReference type="EMBL" id="MFD1911785.1"/>
    </source>
</evidence>
<comment type="caution">
    <text evidence="2">The sequence shown here is derived from an EMBL/GenBank/DDBJ whole genome shotgun (WGS) entry which is preliminary data.</text>
</comment>
<dbReference type="InterPro" id="IPR002347">
    <property type="entry name" value="SDR_fam"/>
</dbReference>
<dbReference type="SUPFAM" id="SSF51735">
    <property type="entry name" value="NAD(P)-binding Rossmann-fold domains"/>
    <property type="match status" value="1"/>
</dbReference>
<dbReference type="Proteomes" id="UP001597353">
    <property type="component" value="Unassembled WGS sequence"/>
</dbReference>
<dbReference type="InterPro" id="IPR036291">
    <property type="entry name" value="NAD(P)-bd_dom_sf"/>
</dbReference>
<reference evidence="3" key="1">
    <citation type="journal article" date="2019" name="Int. J. Syst. Evol. Microbiol.">
        <title>The Global Catalogue of Microorganisms (GCM) 10K type strain sequencing project: providing services to taxonomists for standard genome sequencing and annotation.</title>
        <authorList>
            <consortium name="The Broad Institute Genomics Platform"/>
            <consortium name="The Broad Institute Genome Sequencing Center for Infectious Disease"/>
            <person name="Wu L."/>
            <person name="Ma J."/>
        </authorList>
    </citation>
    <scope>NUCLEOTIDE SEQUENCE [LARGE SCALE GENOMIC DNA]</scope>
    <source>
        <strain evidence="3">CGMCC 4.7242</strain>
    </source>
</reference>
<sequence>MPAPAFAATLSRLIAQIRARPISERRREAEFDRIFGVNVKDAVFTVQTALPLMGEGASIILTGSNTGVMGTPAFSTYSTPRRRSETLRQAGRWI</sequence>
<organism evidence="2 3">
    <name type="scientific">Halodurantibacterium flavum</name>
    <dbReference type="NCBI Taxonomy" id="1382802"/>
    <lineage>
        <taxon>Bacteria</taxon>
        <taxon>Pseudomonadati</taxon>
        <taxon>Pseudomonadota</taxon>
        <taxon>Alphaproteobacteria</taxon>
        <taxon>Rhodobacterales</taxon>
        <taxon>Paracoccaceae</taxon>
        <taxon>Halodurantibacterium</taxon>
    </lineage>
</organism>
<feature type="region of interest" description="Disordered" evidence="1">
    <location>
        <begin position="71"/>
        <end position="94"/>
    </location>
</feature>
<name>A0ABW4S2E5_9RHOB</name>
<dbReference type="RefSeq" id="WP_390260096.1">
    <property type="nucleotide sequence ID" value="NZ_JBHUGH010000003.1"/>
</dbReference>
<dbReference type="EMBL" id="JBHUGH010000003">
    <property type="protein sequence ID" value="MFD1911785.1"/>
    <property type="molecule type" value="Genomic_DNA"/>
</dbReference>
<keyword evidence="3" id="KW-1185">Reference proteome</keyword>
<protein>
    <submittedName>
        <fullName evidence="2">SDR family NAD(P)-dependent oxidoreductase</fullName>
    </submittedName>
</protein>
<dbReference type="Pfam" id="PF00106">
    <property type="entry name" value="adh_short"/>
    <property type="match status" value="1"/>
</dbReference>
<evidence type="ECO:0000256" key="1">
    <source>
        <dbReference type="SAM" id="MobiDB-lite"/>
    </source>
</evidence>
<dbReference type="Gene3D" id="3.40.50.720">
    <property type="entry name" value="NAD(P)-binding Rossmann-like Domain"/>
    <property type="match status" value="1"/>
</dbReference>